<dbReference type="InterPro" id="IPR001810">
    <property type="entry name" value="F-box_dom"/>
</dbReference>
<dbReference type="EMBL" id="ML995482">
    <property type="protein sequence ID" value="KAF2143207.1"/>
    <property type="molecule type" value="Genomic_DNA"/>
</dbReference>
<feature type="domain" description="F-box" evidence="1">
    <location>
        <begin position="1"/>
        <end position="45"/>
    </location>
</feature>
<dbReference type="RefSeq" id="XP_033398919.1">
    <property type="nucleotide sequence ID" value="XM_033545489.1"/>
</dbReference>
<evidence type="ECO:0000313" key="2">
    <source>
        <dbReference type="EMBL" id="KAF2143207.1"/>
    </source>
</evidence>
<keyword evidence="3" id="KW-1185">Reference proteome</keyword>
<dbReference type="PROSITE" id="PS50181">
    <property type="entry name" value="FBOX"/>
    <property type="match status" value="1"/>
</dbReference>
<gene>
    <name evidence="2" type="ORF">K452DRAFT_346994</name>
</gene>
<dbReference type="Proteomes" id="UP000799438">
    <property type="component" value="Unassembled WGS sequence"/>
</dbReference>
<accession>A0A6A6BK50</accession>
<evidence type="ECO:0000313" key="3">
    <source>
        <dbReference type="Proteomes" id="UP000799438"/>
    </source>
</evidence>
<evidence type="ECO:0000259" key="1">
    <source>
        <dbReference type="PROSITE" id="PS50181"/>
    </source>
</evidence>
<organism evidence="2 3">
    <name type="scientific">Aplosporella prunicola CBS 121167</name>
    <dbReference type="NCBI Taxonomy" id="1176127"/>
    <lineage>
        <taxon>Eukaryota</taxon>
        <taxon>Fungi</taxon>
        <taxon>Dikarya</taxon>
        <taxon>Ascomycota</taxon>
        <taxon>Pezizomycotina</taxon>
        <taxon>Dothideomycetes</taxon>
        <taxon>Dothideomycetes incertae sedis</taxon>
        <taxon>Botryosphaeriales</taxon>
        <taxon>Aplosporellaceae</taxon>
        <taxon>Aplosporella</taxon>
    </lineage>
</organism>
<dbReference type="SUPFAM" id="SSF52047">
    <property type="entry name" value="RNI-like"/>
    <property type="match status" value="1"/>
</dbReference>
<dbReference type="GeneID" id="54302997"/>
<protein>
    <recommendedName>
        <fullName evidence="1">F-box domain-containing protein</fullName>
    </recommendedName>
</protein>
<proteinExistence type="predicted"/>
<name>A0A6A6BK50_9PEZI</name>
<sequence>MTNLVNLPEELLSSVADNLGLDHLRNLRLSCRTIQEKTSYSFGTAYCKSRRDNLERIAFNYAERVLHNYGESIPILRPHIRFPAISQSFRHCNTHDTYFAPHTRKLELSACDEGWEALYDSLDTERTMKVTRTLTSYLQPFQKLECLELNLHRNPLEADSSLLNTTLSTVLSALSRNGIRLSRLAINITSCGELNLRPIQESIYPLECLETLRAIPTVALFLKCSLGDSPRTIIRQKRVWGYVKELVSLAPNVQEPHVCPETEDDELRLRNFLEEFLAPIPVIPQLRKLTIESAQIRVSWLEDFLRDHSSTLQSLHLTNLFLCNAGYRPLVNVIRDELPKLTELTIMDIEMDHAYMSFFWPSLFPGDSYVAYGLEDSDNGSLFEVAVKRFGFRNALKQLVEGCGEYFDDPMCMSWFLYD</sequence>
<dbReference type="AlphaFoldDB" id="A0A6A6BK50"/>
<reference evidence="2" key="1">
    <citation type="journal article" date="2020" name="Stud. Mycol.">
        <title>101 Dothideomycetes genomes: a test case for predicting lifestyles and emergence of pathogens.</title>
        <authorList>
            <person name="Haridas S."/>
            <person name="Albert R."/>
            <person name="Binder M."/>
            <person name="Bloem J."/>
            <person name="Labutti K."/>
            <person name="Salamov A."/>
            <person name="Andreopoulos B."/>
            <person name="Baker S."/>
            <person name="Barry K."/>
            <person name="Bills G."/>
            <person name="Bluhm B."/>
            <person name="Cannon C."/>
            <person name="Castanera R."/>
            <person name="Culley D."/>
            <person name="Daum C."/>
            <person name="Ezra D."/>
            <person name="Gonzalez J."/>
            <person name="Henrissat B."/>
            <person name="Kuo A."/>
            <person name="Liang C."/>
            <person name="Lipzen A."/>
            <person name="Lutzoni F."/>
            <person name="Magnuson J."/>
            <person name="Mondo S."/>
            <person name="Nolan M."/>
            <person name="Ohm R."/>
            <person name="Pangilinan J."/>
            <person name="Park H.-J."/>
            <person name="Ramirez L."/>
            <person name="Alfaro M."/>
            <person name="Sun H."/>
            <person name="Tritt A."/>
            <person name="Yoshinaga Y."/>
            <person name="Zwiers L.-H."/>
            <person name="Turgeon B."/>
            <person name="Goodwin S."/>
            <person name="Spatafora J."/>
            <person name="Crous P."/>
            <person name="Grigoriev I."/>
        </authorList>
    </citation>
    <scope>NUCLEOTIDE SEQUENCE</scope>
    <source>
        <strain evidence="2">CBS 121167</strain>
    </source>
</reference>